<comment type="caution">
    <text evidence="1">The sequence shown here is derived from an EMBL/GenBank/DDBJ whole genome shotgun (WGS) entry which is preliminary data.</text>
</comment>
<name>A0AC61QJG9_9BACT</name>
<keyword evidence="1" id="KW-0762">Sugar transport</keyword>
<evidence type="ECO:0000313" key="2">
    <source>
        <dbReference type="Proteomes" id="UP000294588"/>
    </source>
</evidence>
<evidence type="ECO:0000313" key="1">
    <source>
        <dbReference type="EMBL" id="TDF73250.1"/>
    </source>
</evidence>
<gene>
    <name evidence="1" type="ORF">E0946_03500</name>
</gene>
<reference evidence="1" key="1">
    <citation type="submission" date="2019-03" db="EMBL/GenBank/DDBJ databases">
        <title>Candidatus Syntrophosphaera thermopropionivorans: a novel player in syntrophic propionate oxidation during anaerobic digestion.</title>
        <authorList>
            <person name="Dyksma S."/>
        </authorList>
    </citation>
    <scope>NUCLEOTIDE SEQUENCE</scope>
    <source>
        <strain evidence="1">W5</strain>
    </source>
</reference>
<dbReference type="Proteomes" id="UP000294588">
    <property type="component" value="Unassembled WGS sequence"/>
</dbReference>
<organism evidence="1 2">
    <name type="scientific">Candidatus Syntrophosphaera thermopropionivorans</name>
    <dbReference type="NCBI Taxonomy" id="2593015"/>
    <lineage>
        <taxon>Bacteria</taxon>
        <taxon>Pseudomonadati</taxon>
        <taxon>Candidatus Cloacimonadota</taxon>
        <taxon>Candidatus Cloacimonadia</taxon>
        <taxon>Candidatus Cloacimonadales</taxon>
        <taxon>Candidatus Cloacimonadaceae</taxon>
        <taxon>Candidatus Syntrophosphaera</taxon>
    </lineage>
</organism>
<sequence>MNRLIEPELVKIVNSFDSKNDCLAYMVGLLAESGCLNKPDRFLAAVKGREEIMSTGIGRGVAIPHARDLTVTALKMAVCVIHEPLDFMSVDNLPVQLVFMIAVPQDLNKEYMKILRVLAEYLRDDNNRTTLINARDEKELYNEVQHIEETMVNALTI</sequence>
<dbReference type="EMBL" id="SMOG01000007">
    <property type="protein sequence ID" value="TDF73250.1"/>
    <property type="molecule type" value="Genomic_DNA"/>
</dbReference>
<proteinExistence type="predicted"/>
<keyword evidence="1" id="KW-0813">Transport</keyword>
<accession>A0AC61QJG9</accession>
<protein>
    <submittedName>
        <fullName evidence="1">PTS sugar transporter subunit IIA</fullName>
    </submittedName>
</protein>
<keyword evidence="2" id="KW-1185">Reference proteome</keyword>